<evidence type="ECO:0000313" key="3">
    <source>
        <dbReference type="Proteomes" id="UP001516400"/>
    </source>
</evidence>
<organism evidence="2 3">
    <name type="scientific">Cryptolaemus montrouzieri</name>
    <dbReference type="NCBI Taxonomy" id="559131"/>
    <lineage>
        <taxon>Eukaryota</taxon>
        <taxon>Metazoa</taxon>
        <taxon>Ecdysozoa</taxon>
        <taxon>Arthropoda</taxon>
        <taxon>Hexapoda</taxon>
        <taxon>Insecta</taxon>
        <taxon>Pterygota</taxon>
        <taxon>Neoptera</taxon>
        <taxon>Endopterygota</taxon>
        <taxon>Coleoptera</taxon>
        <taxon>Polyphaga</taxon>
        <taxon>Cucujiformia</taxon>
        <taxon>Coccinelloidea</taxon>
        <taxon>Coccinellidae</taxon>
        <taxon>Scymninae</taxon>
        <taxon>Scymnini</taxon>
        <taxon>Cryptolaemus</taxon>
    </lineage>
</organism>
<feature type="signal peptide" evidence="1">
    <location>
        <begin position="1"/>
        <end position="19"/>
    </location>
</feature>
<dbReference type="Proteomes" id="UP001516400">
    <property type="component" value="Unassembled WGS sequence"/>
</dbReference>
<dbReference type="InterPro" id="IPR036682">
    <property type="entry name" value="OS_D_A10/PebIII_sf"/>
</dbReference>
<dbReference type="AlphaFoldDB" id="A0ABD2NCY5"/>
<dbReference type="InterPro" id="IPR005055">
    <property type="entry name" value="A10/PebIII"/>
</dbReference>
<comment type="caution">
    <text evidence="2">The sequence shown here is derived from an EMBL/GenBank/DDBJ whole genome shotgun (WGS) entry which is preliminary data.</text>
</comment>
<dbReference type="Gene3D" id="1.10.2080.10">
    <property type="entry name" value="Insect odorant-binding protein A10/Ejaculatory bulb-specific protein 3"/>
    <property type="match status" value="1"/>
</dbReference>
<feature type="chain" id="PRO_5044786929" description="Chemosensory protein" evidence="1">
    <location>
        <begin position="20"/>
        <end position="134"/>
    </location>
</feature>
<dbReference type="PANTHER" id="PTHR11257">
    <property type="entry name" value="CHEMOSENSORY PROTEIN-RELATED"/>
    <property type="match status" value="1"/>
</dbReference>
<reference evidence="2 3" key="1">
    <citation type="journal article" date="2021" name="BMC Biol.">
        <title>Horizontally acquired antibacterial genes associated with adaptive radiation of ladybird beetles.</title>
        <authorList>
            <person name="Li H.S."/>
            <person name="Tang X.F."/>
            <person name="Huang Y.H."/>
            <person name="Xu Z.Y."/>
            <person name="Chen M.L."/>
            <person name="Du X.Y."/>
            <person name="Qiu B.Y."/>
            <person name="Chen P.T."/>
            <person name="Zhang W."/>
            <person name="Slipinski A."/>
            <person name="Escalona H.E."/>
            <person name="Waterhouse R.M."/>
            <person name="Zwick A."/>
            <person name="Pang H."/>
        </authorList>
    </citation>
    <scope>NUCLEOTIDE SEQUENCE [LARGE SCALE GENOMIC DNA]</scope>
    <source>
        <strain evidence="2">SYSU2018</strain>
    </source>
</reference>
<protein>
    <recommendedName>
        <fullName evidence="4">Chemosensory protein</fullName>
    </recommendedName>
</protein>
<gene>
    <name evidence="2" type="ORF">HHI36_011798</name>
</gene>
<dbReference type="Pfam" id="PF03392">
    <property type="entry name" value="OS-D"/>
    <property type="match status" value="1"/>
</dbReference>
<dbReference type="PANTHER" id="PTHR11257:SF12">
    <property type="entry name" value="EJACULATORY BULB-SPECIFIC PROTEIN 3-RELATED"/>
    <property type="match status" value="1"/>
</dbReference>
<evidence type="ECO:0008006" key="4">
    <source>
        <dbReference type="Google" id="ProtNLM"/>
    </source>
</evidence>
<keyword evidence="1" id="KW-0732">Signal</keyword>
<evidence type="ECO:0000313" key="2">
    <source>
        <dbReference type="EMBL" id="KAL3276414.1"/>
    </source>
</evidence>
<name>A0ABD2NCY5_9CUCU</name>
<sequence length="134" mass="15730">MKRIQAFLIFTVICGNVYCEEEKDDYGMKYEDFSLEVLMTNERLLKNHFECIFDNKGCTPEAADFKKHIPEIMETCCSRCSPKRLEQAKKFTQFLIDNKPEILKKVFAKYDPDKIYRKKCSGDIEKGGVDLTKY</sequence>
<accession>A0ABD2NCY5</accession>
<dbReference type="EMBL" id="JABFTP020000103">
    <property type="protein sequence ID" value="KAL3276414.1"/>
    <property type="molecule type" value="Genomic_DNA"/>
</dbReference>
<proteinExistence type="predicted"/>
<keyword evidence="3" id="KW-1185">Reference proteome</keyword>
<evidence type="ECO:0000256" key="1">
    <source>
        <dbReference type="SAM" id="SignalP"/>
    </source>
</evidence>
<dbReference type="SUPFAM" id="SSF100910">
    <property type="entry name" value="Chemosensory protein Csp2"/>
    <property type="match status" value="1"/>
</dbReference>